<dbReference type="Gene3D" id="1.10.287.950">
    <property type="entry name" value="Methyl-accepting chemotaxis protein"/>
    <property type="match status" value="1"/>
</dbReference>
<dbReference type="Pfam" id="PF00672">
    <property type="entry name" value="HAMP"/>
    <property type="match status" value="1"/>
</dbReference>
<sequence>MMIRSLRVSTRINFGFAVLVTLLMLVGAGSLMQMHQMHDSSEAVDGNWLPSIVAISHMDEATLQLRASTLRALVTYDEATKARLATDEATLQKAQDTYSKLISSAEEQRLFDRYAEHLRGYLEIRGAVIQHLAAGEREEAESIVTTRLNELGSALSTDLQALMDINEEGAKQASAASDSAFEHAIALVGLILAGAVCLAVILALLLSRSIVRPLNQAVDVASQVSQGDLSREITVEGHDEATSLMSALRGMQQNLRQTISLIADSSTQLASASEQLHAVTEDANRDLLRQNQEIEQAATACNQMSAAVDGVAHNAATTMDASRQADTATRHGREQVGETVRSINALATDVTGSAERVEKLARQMQDVGKVLDVIRSIAEQTNLLALNAAIEAARAGEQGRGFAVVADEVRLLAQRTQQSTQEIEQMVNQLQQEASATVATMQGSSRLAQTTVDLARAADGSLGDIARTIASINEQNVQVASAAEQQAAVAREVDRSLVNIRDLSTQTSAGASQTRASSQDLSRLAVELKSAVASFRL</sequence>
<keyword evidence="17" id="KW-1185">Reference proteome</keyword>
<dbReference type="Pfam" id="PF12729">
    <property type="entry name" value="4HB_MCP_1"/>
    <property type="match status" value="1"/>
</dbReference>
<evidence type="ECO:0000256" key="6">
    <source>
        <dbReference type="ARBA" id="ARBA00022989"/>
    </source>
</evidence>
<dbReference type="CDD" id="cd19411">
    <property type="entry name" value="MCP2201-like_sensor"/>
    <property type="match status" value="1"/>
</dbReference>
<keyword evidence="4" id="KW-0145">Chemotaxis</keyword>
<evidence type="ECO:0000256" key="11">
    <source>
        <dbReference type="SAM" id="Phobius"/>
    </source>
</evidence>
<dbReference type="InterPro" id="IPR004090">
    <property type="entry name" value="Chemotax_Me-accpt_rcpt"/>
</dbReference>
<dbReference type="InterPro" id="IPR003660">
    <property type="entry name" value="HAMP_dom"/>
</dbReference>
<dbReference type="Gene3D" id="6.10.340.10">
    <property type="match status" value="1"/>
</dbReference>
<dbReference type="InterPro" id="IPR047347">
    <property type="entry name" value="YvaQ-like_sensor"/>
</dbReference>
<feature type="domain" description="HAMP" evidence="13">
    <location>
        <begin position="208"/>
        <end position="260"/>
    </location>
</feature>
<dbReference type="GO" id="GO:0005886">
    <property type="term" value="C:plasma membrane"/>
    <property type="evidence" value="ECO:0007669"/>
    <property type="project" value="UniProtKB-SubCell"/>
</dbReference>
<evidence type="ECO:0000313" key="15">
    <source>
        <dbReference type="EMBL" id="GJN51718.1"/>
    </source>
</evidence>
<keyword evidence="5 11" id="KW-0812">Transmembrane</keyword>
<keyword evidence="2" id="KW-1003">Cell membrane</keyword>
<keyword evidence="6 11" id="KW-1133">Transmembrane helix</keyword>
<dbReference type="PRINTS" id="PR00260">
    <property type="entry name" value="CHEMTRNSDUCR"/>
</dbReference>
<evidence type="ECO:0000256" key="10">
    <source>
        <dbReference type="PROSITE-ProRule" id="PRU00284"/>
    </source>
</evidence>
<dbReference type="Proteomes" id="UP000509383">
    <property type="component" value="Chromosome"/>
</dbReference>
<evidence type="ECO:0000256" key="3">
    <source>
        <dbReference type="ARBA" id="ARBA00022481"/>
    </source>
</evidence>
<keyword evidence="8 10" id="KW-0807">Transducer</keyword>
<dbReference type="EMBL" id="AP023189">
    <property type="protein sequence ID" value="BCG23674.1"/>
    <property type="molecule type" value="Genomic_DNA"/>
</dbReference>
<dbReference type="PANTHER" id="PTHR32089:SF120">
    <property type="entry name" value="METHYL-ACCEPTING CHEMOTAXIS PROTEIN TLPQ"/>
    <property type="match status" value="1"/>
</dbReference>
<evidence type="ECO:0000256" key="2">
    <source>
        <dbReference type="ARBA" id="ARBA00022475"/>
    </source>
</evidence>
<keyword evidence="7 11" id="KW-0472">Membrane</keyword>
<comment type="similarity">
    <text evidence="9">Belongs to the methyl-accepting chemotaxis (MCP) protein family.</text>
</comment>
<dbReference type="GO" id="GO:0004888">
    <property type="term" value="F:transmembrane signaling receptor activity"/>
    <property type="evidence" value="ECO:0007669"/>
    <property type="project" value="InterPro"/>
</dbReference>
<evidence type="ECO:0000259" key="13">
    <source>
        <dbReference type="PROSITE" id="PS50885"/>
    </source>
</evidence>
<feature type="transmembrane region" description="Helical" evidence="11">
    <location>
        <begin position="184"/>
        <end position="206"/>
    </location>
</feature>
<evidence type="ECO:0000256" key="8">
    <source>
        <dbReference type="ARBA" id="ARBA00023224"/>
    </source>
</evidence>
<evidence type="ECO:0000259" key="12">
    <source>
        <dbReference type="PROSITE" id="PS50111"/>
    </source>
</evidence>
<dbReference type="GO" id="GO:0006935">
    <property type="term" value="P:chemotaxis"/>
    <property type="evidence" value="ECO:0007669"/>
    <property type="project" value="UniProtKB-KW"/>
</dbReference>
<feature type="domain" description="Methyl-accepting transducer" evidence="12">
    <location>
        <begin position="265"/>
        <end position="501"/>
    </location>
</feature>
<dbReference type="InterPro" id="IPR024478">
    <property type="entry name" value="HlyB_4HB_MCP"/>
</dbReference>
<proteinExistence type="inferred from homology"/>
<evidence type="ECO:0000313" key="17">
    <source>
        <dbReference type="Proteomes" id="UP001054892"/>
    </source>
</evidence>
<dbReference type="SMART" id="SM00283">
    <property type="entry name" value="MA"/>
    <property type="match status" value="1"/>
</dbReference>
<dbReference type="CDD" id="cd06225">
    <property type="entry name" value="HAMP"/>
    <property type="match status" value="1"/>
</dbReference>
<evidence type="ECO:0000256" key="5">
    <source>
        <dbReference type="ARBA" id="ARBA00022692"/>
    </source>
</evidence>
<dbReference type="SUPFAM" id="SSF58104">
    <property type="entry name" value="Methyl-accepting chemotaxis protein (MCP) signaling domain"/>
    <property type="match status" value="1"/>
</dbReference>
<evidence type="ECO:0000256" key="4">
    <source>
        <dbReference type="ARBA" id="ARBA00022500"/>
    </source>
</evidence>
<dbReference type="AlphaFoldDB" id="A0A6J4E3X9"/>
<dbReference type="SMART" id="SM00304">
    <property type="entry name" value="HAMP"/>
    <property type="match status" value="1"/>
</dbReference>
<evidence type="ECO:0000313" key="14">
    <source>
        <dbReference type="EMBL" id="BCG23674.1"/>
    </source>
</evidence>
<evidence type="ECO:0000256" key="9">
    <source>
        <dbReference type="ARBA" id="ARBA00029447"/>
    </source>
</evidence>
<evidence type="ECO:0000313" key="16">
    <source>
        <dbReference type="Proteomes" id="UP000509383"/>
    </source>
</evidence>
<comment type="subcellular location">
    <subcellularLocation>
        <location evidence="1">Cell membrane</location>
        <topology evidence="1">Multi-pass membrane protein</topology>
    </subcellularLocation>
</comment>
<dbReference type="Proteomes" id="UP001054892">
    <property type="component" value="Unassembled WGS sequence"/>
</dbReference>
<dbReference type="GO" id="GO:0007165">
    <property type="term" value="P:signal transduction"/>
    <property type="evidence" value="ECO:0007669"/>
    <property type="project" value="UniProtKB-KW"/>
</dbReference>
<dbReference type="PROSITE" id="PS50885">
    <property type="entry name" value="HAMP"/>
    <property type="match status" value="1"/>
</dbReference>
<gene>
    <name evidence="14" type="ORF">TUM18999_18650</name>
    <name evidence="15" type="ORF">TUM20286_14700</name>
</gene>
<evidence type="ECO:0000256" key="7">
    <source>
        <dbReference type="ARBA" id="ARBA00023136"/>
    </source>
</evidence>
<keyword evidence="3" id="KW-0488">Methylation</keyword>
<reference evidence="14 16" key="1">
    <citation type="submission" date="2020-05" db="EMBL/GenBank/DDBJ databases">
        <title>Characterization of novel class B3 metallo-beta-lactamase from novel Pseudomonas species.</title>
        <authorList>
            <person name="Yamada K."/>
            <person name="Aoki K."/>
            <person name="Ishii Y."/>
        </authorList>
    </citation>
    <scope>NUCLEOTIDE SEQUENCE [LARGE SCALE GENOMIC DNA]</scope>
    <source>
        <strain evidence="14 16">TUM18999</strain>
        <strain evidence="15 17">TUM20286</strain>
    </source>
</reference>
<dbReference type="EMBL" id="BQKM01000002">
    <property type="protein sequence ID" value="GJN51718.1"/>
    <property type="molecule type" value="Genomic_DNA"/>
</dbReference>
<dbReference type="FunFam" id="1.10.287.950:FF:000001">
    <property type="entry name" value="Methyl-accepting chemotaxis sensory transducer"/>
    <property type="match status" value="1"/>
</dbReference>
<organism evidence="14 16">
    <name type="scientific">Pseudomonas tohonis</name>
    <dbReference type="NCBI Taxonomy" id="2725477"/>
    <lineage>
        <taxon>Bacteria</taxon>
        <taxon>Pseudomonadati</taxon>
        <taxon>Pseudomonadota</taxon>
        <taxon>Gammaproteobacteria</taxon>
        <taxon>Pseudomonadales</taxon>
        <taxon>Pseudomonadaceae</taxon>
        <taxon>Pseudomonas</taxon>
    </lineage>
</organism>
<evidence type="ECO:0000256" key="1">
    <source>
        <dbReference type="ARBA" id="ARBA00004651"/>
    </source>
</evidence>
<accession>A0A6J4E3X9</accession>
<dbReference type="PANTHER" id="PTHR32089">
    <property type="entry name" value="METHYL-ACCEPTING CHEMOTAXIS PROTEIN MCPB"/>
    <property type="match status" value="1"/>
</dbReference>
<dbReference type="CDD" id="cd11386">
    <property type="entry name" value="MCP_signal"/>
    <property type="match status" value="1"/>
</dbReference>
<dbReference type="Pfam" id="PF00015">
    <property type="entry name" value="MCPsignal"/>
    <property type="match status" value="1"/>
</dbReference>
<protein>
    <submittedName>
        <fullName evidence="14">Chemotaxis transducer</fullName>
    </submittedName>
</protein>
<dbReference type="PROSITE" id="PS50111">
    <property type="entry name" value="CHEMOTAXIS_TRANSDUC_2"/>
    <property type="match status" value="1"/>
</dbReference>
<dbReference type="InterPro" id="IPR004089">
    <property type="entry name" value="MCPsignal_dom"/>
</dbReference>
<name>A0A6J4E3X9_9PSED</name>
<dbReference type="KEGG" id="ptw:TUM18999_18650"/>